<evidence type="ECO:0000313" key="2">
    <source>
        <dbReference type="EMBL" id="CAB1369056.1"/>
    </source>
</evidence>
<sequence length="140" mass="15309">MSSWQLFIRHWRIKGNTMQTKFAMTCGILFGLSACASTGTLQTTQPGTKLTGSVTRGVVEPYRVEVSLNGKTYTGEWRTTAPTPEQKAATSYPHQKHIGQVRSTLKASDGSVLDCHWDTHGETAEGSCSSGDRSYPLILK</sequence>
<dbReference type="Proteomes" id="UP000515733">
    <property type="component" value="Chromosome"/>
</dbReference>
<proteinExistence type="predicted"/>
<feature type="region of interest" description="Disordered" evidence="1">
    <location>
        <begin position="121"/>
        <end position="140"/>
    </location>
</feature>
<evidence type="ECO:0000256" key="1">
    <source>
        <dbReference type="SAM" id="MobiDB-lite"/>
    </source>
</evidence>
<dbReference type="KEGG" id="doe:DENOEST_1891"/>
<accession>A0A6S6YMU3</accession>
<name>A0A6S6YMU3_9PROT</name>
<evidence type="ECO:0000313" key="3">
    <source>
        <dbReference type="Proteomes" id="UP000515733"/>
    </source>
</evidence>
<gene>
    <name evidence="2" type="ORF">DENOEST_1891</name>
</gene>
<dbReference type="AlphaFoldDB" id="A0A6S6YMU3"/>
<organism evidence="2 3">
    <name type="scientific">Denitratisoma oestradiolicum</name>
    <dbReference type="NCBI Taxonomy" id="311182"/>
    <lineage>
        <taxon>Bacteria</taxon>
        <taxon>Pseudomonadati</taxon>
        <taxon>Pseudomonadota</taxon>
        <taxon>Betaproteobacteria</taxon>
        <taxon>Nitrosomonadales</taxon>
        <taxon>Sterolibacteriaceae</taxon>
        <taxon>Denitratisoma</taxon>
    </lineage>
</organism>
<reference evidence="2 3" key="1">
    <citation type="submission" date="2020-03" db="EMBL/GenBank/DDBJ databases">
        <authorList>
            <consortium name="Genoscope - CEA"/>
            <person name="William W."/>
        </authorList>
    </citation>
    <scope>NUCLEOTIDE SEQUENCE [LARGE SCALE GENOMIC DNA]</scope>
    <source>
        <strain evidence="3">DSM 16959</strain>
    </source>
</reference>
<dbReference type="EMBL" id="LR778301">
    <property type="protein sequence ID" value="CAB1369056.1"/>
    <property type="molecule type" value="Genomic_DNA"/>
</dbReference>
<protein>
    <submittedName>
        <fullName evidence="2">Uncharacterized protein</fullName>
    </submittedName>
</protein>
<keyword evidence="3" id="KW-1185">Reference proteome</keyword>